<dbReference type="Proteomes" id="UP000625631">
    <property type="component" value="Unassembled WGS sequence"/>
</dbReference>
<evidence type="ECO:0000256" key="1">
    <source>
        <dbReference type="SAM" id="Phobius"/>
    </source>
</evidence>
<feature type="transmembrane region" description="Helical" evidence="1">
    <location>
        <begin position="277"/>
        <end position="298"/>
    </location>
</feature>
<sequence length="488" mass="53395">MLFTVAVPVFAVATRRARLLLAGLFALSLVVAFFTKGTHDSGDSINHYLFARYAFAHPLNFLDSWAKPLLTLLAAGPAQAGFMGMKAFQCVVVAASAWCAFRIAQALRLPVPELAILFAYAAPDYFLIQFSGLTEPLFGLVLVGAVWLAVAGRPGWSAAAVSFLPFARSEGFILIGLWVVYLAWQRQWRSLPLVLLGYVLYTAIGAVAFGELGWVFGHNPYGTISAYGHGEWSHFLRNIPNLLGWVLTVLFGLGGARMVRDLGQPARRQSPLFSAELLLIYGSITVFVAAHTIFWAMGLFNSAGLARVLAGIAPLAAVVALNGLALLTEWARTETARQRIRLVATVAVVGWLFTGARNAIRPARDFSRAPDQELAQRAAAWLHQAYAGQPLPPIAFEAPYVAPALGVDPFDAARCPPLTKDWHPILETLPVNSLVVWDDVYAQTEAHIPLEMLQQDSAFRLRWHDAIIRDASHPDRGTCQLAVFERIK</sequence>
<accession>A0ABS0QBZ6</accession>
<keyword evidence="1" id="KW-0472">Membrane</keyword>
<feature type="transmembrane region" description="Helical" evidence="1">
    <location>
        <begin position="156"/>
        <end position="181"/>
    </location>
</feature>
<name>A0ABS0QBZ6_9BACT</name>
<keyword evidence="1" id="KW-1133">Transmembrane helix</keyword>
<protein>
    <recommendedName>
        <fullName evidence="4">Glycosyltransferase RgtA/B/C/D-like domain-containing protein</fullName>
    </recommendedName>
</protein>
<comment type="caution">
    <text evidence="2">The sequence shown here is derived from an EMBL/GenBank/DDBJ whole genome shotgun (WGS) entry which is preliminary data.</text>
</comment>
<evidence type="ECO:0008006" key="4">
    <source>
        <dbReference type="Google" id="ProtNLM"/>
    </source>
</evidence>
<evidence type="ECO:0000313" key="3">
    <source>
        <dbReference type="Proteomes" id="UP000625631"/>
    </source>
</evidence>
<feature type="transmembrane region" description="Helical" evidence="1">
    <location>
        <begin position="340"/>
        <end position="360"/>
    </location>
</feature>
<evidence type="ECO:0000313" key="2">
    <source>
        <dbReference type="EMBL" id="MBH8559719.1"/>
    </source>
</evidence>
<feature type="transmembrane region" description="Helical" evidence="1">
    <location>
        <begin position="235"/>
        <end position="256"/>
    </location>
</feature>
<dbReference type="EMBL" id="JAEDAE010000008">
    <property type="protein sequence ID" value="MBH8559719.1"/>
    <property type="molecule type" value="Genomic_DNA"/>
</dbReference>
<feature type="transmembrane region" description="Helical" evidence="1">
    <location>
        <begin position="304"/>
        <end position="328"/>
    </location>
</feature>
<dbReference type="RefSeq" id="WP_198076355.1">
    <property type="nucleotide sequence ID" value="NZ_JAEDAE010000008.1"/>
</dbReference>
<feature type="transmembrane region" description="Helical" evidence="1">
    <location>
        <begin position="193"/>
        <end position="215"/>
    </location>
</feature>
<feature type="transmembrane region" description="Helical" evidence="1">
    <location>
        <begin position="125"/>
        <end position="150"/>
    </location>
</feature>
<organism evidence="2 3">
    <name type="scientific">Hymenobacter negativus</name>
    <dbReference type="NCBI Taxonomy" id="2795026"/>
    <lineage>
        <taxon>Bacteria</taxon>
        <taxon>Pseudomonadati</taxon>
        <taxon>Bacteroidota</taxon>
        <taxon>Cytophagia</taxon>
        <taxon>Cytophagales</taxon>
        <taxon>Hymenobacteraceae</taxon>
        <taxon>Hymenobacter</taxon>
    </lineage>
</organism>
<keyword evidence="1" id="KW-0812">Transmembrane</keyword>
<keyword evidence="3" id="KW-1185">Reference proteome</keyword>
<proteinExistence type="predicted"/>
<feature type="transmembrane region" description="Helical" evidence="1">
    <location>
        <begin position="86"/>
        <end position="104"/>
    </location>
</feature>
<gene>
    <name evidence="2" type="ORF">I7X13_16775</name>
</gene>
<reference evidence="2 3" key="1">
    <citation type="submission" date="2020-12" db="EMBL/GenBank/DDBJ databases">
        <title>Hymenobacter sp.</title>
        <authorList>
            <person name="Kim M.K."/>
        </authorList>
    </citation>
    <scope>NUCLEOTIDE SEQUENCE [LARGE SCALE GENOMIC DNA]</scope>
    <source>
        <strain evidence="2 3">BT442</strain>
    </source>
</reference>